<dbReference type="Proteomes" id="UP000605846">
    <property type="component" value="Unassembled WGS sequence"/>
</dbReference>
<gene>
    <name evidence="3" type="ORF">EC973_003657</name>
</gene>
<keyword evidence="1" id="KW-0479">Metal-binding</keyword>
<name>A0A8H7BL82_9FUNG</name>
<dbReference type="InterPro" id="IPR013087">
    <property type="entry name" value="Znf_C2H2_type"/>
</dbReference>
<proteinExistence type="predicted"/>
<evidence type="ECO:0000313" key="3">
    <source>
        <dbReference type="EMBL" id="KAF7722144.1"/>
    </source>
</evidence>
<dbReference type="GO" id="GO:0008270">
    <property type="term" value="F:zinc ion binding"/>
    <property type="evidence" value="ECO:0007669"/>
    <property type="project" value="UniProtKB-KW"/>
</dbReference>
<dbReference type="PROSITE" id="PS50157">
    <property type="entry name" value="ZINC_FINGER_C2H2_2"/>
    <property type="match status" value="1"/>
</dbReference>
<dbReference type="Gene3D" id="3.30.160.60">
    <property type="entry name" value="Classic Zinc Finger"/>
    <property type="match status" value="1"/>
</dbReference>
<feature type="domain" description="C2H2-type" evidence="2">
    <location>
        <begin position="174"/>
        <end position="201"/>
    </location>
</feature>
<keyword evidence="1" id="KW-0862">Zinc</keyword>
<reference evidence="3" key="1">
    <citation type="submission" date="2020-01" db="EMBL/GenBank/DDBJ databases">
        <title>Genome Sequencing of Three Apophysomyces-Like Fungal Strains Confirms a Novel Fungal Genus in the Mucoromycota with divergent Burkholderia-like Endosymbiotic Bacteria.</title>
        <authorList>
            <person name="Stajich J.E."/>
            <person name="Macias A.M."/>
            <person name="Carter-House D."/>
            <person name="Lovett B."/>
            <person name="Kasson L.R."/>
            <person name="Berry K."/>
            <person name="Grigoriev I."/>
            <person name="Chang Y."/>
            <person name="Spatafora J."/>
            <person name="Kasson M.T."/>
        </authorList>
    </citation>
    <scope>NUCLEOTIDE SEQUENCE</scope>
    <source>
        <strain evidence="3">NRRL A-21654</strain>
    </source>
</reference>
<evidence type="ECO:0000259" key="2">
    <source>
        <dbReference type="PROSITE" id="PS50157"/>
    </source>
</evidence>
<dbReference type="AlphaFoldDB" id="A0A8H7BL82"/>
<organism evidence="3 4">
    <name type="scientific">Apophysomyces ossiformis</name>
    <dbReference type="NCBI Taxonomy" id="679940"/>
    <lineage>
        <taxon>Eukaryota</taxon>
        <taxon>Fungi</taxon>
        <taxon>Fungi incertae sedis</taxon>
        <taxon>Mucoromycota</taxon>
        <taxon>Mucoromycotina</taxon>
        <taxon>Mucoromycetes</taxon>
        <taxon>Mucorales</taxon>
        <taxon>Mucorineae</taxon>
        <taxon>Mucoraceae</taxon>
        <taxon>Apophysomyces</taxon>
    </lineage>
</organism>
<keyword evidence="4" id="KW-1185">Reference proteome</keyword>
<dbReference type="InterPro" id="IPR036236">
    <property type="entry name" value="Znf_C2H2_sf"/>
</dbReference>
<dbReference type="EMBL" id="JABAYA010000211">
    <property type="protein sequence ID" value="KAF7722144.1"/>
    <property type="molecule type" value="Genomic_DNA"/>
</dbReference>
<accession>A0A8H7BL82</accession>
<dbReference type="SUPFAM" id="SSF57667">
    <property type="entry name" value="beta-beta-alpha zinc fingers"/>
    <property type="match status" value="1"/>
</dbReference>
<keyword evidence="1" id="KW-0863">Zinc-finger</keyword>
<evidence type="ECO:0000313" key="4">
    <source>
        <dbReference type="Proteomes" id="UP000605846"/>
    </source>
</evidence>
<comment type="caution">
    <text evidence="3">The sequence shown here is derived from an EMBL/GenBank/DDBJ whole genome shotgun (WGS) entry which is preliminary data.</text>
</comment>
<evidence type="ECO:0000256" key="1">
    <source>
        <dbReference type="PROSITE-ProRule" id="PRU00042"/>
    </source>
</evidence>
<protein>
    <recommendedName>
        <fullName evidence="2">C2H2-type domain-containing protein</fullName>
    </recommendedName>
</protein>
<sequence length="209" mass="23061">MPFSTNDESQNARAATIQHAIALISEGLSLLRTLDGVSLVYPGLNETDTRQASFQGPTIENQMFYSSNNLREPSAQIPAAYSGYPVRQTDTQHAFTSGLSDAVYQEPAFNLPFMFANLLNQEQGSACVGQHHLCQSSTSRDIKNEPSGEAYVLETDSVRRPGDNGDQLDLSTGFFCERCLKNFSRKDTLTRHKKTVRACRQLPGPPLVN</sequence>